<dbReference type="GO" id="GO:0004674">
    <property type="term" value="F:protein serine/threonine kinase activity"/>
    <property type="evidence" value="ECO:0007669"/>
    <property type="project" value="UniProtKB-KW"/>
</dbReference>
<evidence type="ECO:0000256" key="4">
    <source>
        <dbReference type="ARBA" id="ARBA00022553"/>
    </source>
</evidence>
<dbReference type="InterPro" id="IPR011009">
    <property type="entry name" value="Kinase-like_dom_sf"/>
</dbReference>
<dbReference type="InterPro" id="IPR008271">
    <property type="entry name" value="Ser/Thr_kinase_AS"/>
</dbReference>
<evidence type="ECO:0000256" key="3">
    <source>
        <dbReference type="ARBA" id="ARBA00022527"/>
    </source>
</evidence>
<organism evidence="22 23">
    <name type="scientific">Punica granatum</name>
    <name type="common">Pomegranate</name>
    <dbReference type="NCBI Taxonomy" id="22663"/>
    <lineage>
        <taxon>Eukaryota</taxon>
        <taxon>Viridiplantae</taxon>
        <taxon>Streptophyta</taxon>
        <taxon>Embryophyta</taxon>
        <taxon>Tracheophyta</taxon>
        <taxon>Spermatophyta</taxon>
        <taxon>Magnoliopsida</taxon>
        <taxon>eudicotyledons</taxon>
        <taxon>Gunneridae</taxon>
        <taxon>Pentapetalae</taxon>
        <taxon>rosids</taxon>
        <taxon>malvids</taxon>
        <taxon>Myrtales</taxon>
        <taxon>Lythraceae</taxon>
        <taxon>Punica</taxon>
    </lineage>
</organism>
<dbReference type="Gene3D" id="3.80.10.10">
    <property type="entry name" value="Ribonuclease Inhibitor"/>
    <property type="match status" value="1"/>
</dbReference>
<dbReference type="GO" id="GO:0005524">
    <property type="term" value="F:ATP binding"/>
    <property type="evidence" value="ECO:0007669"/>
    <property type="project" value="UniProtKB-UniRule"/>
</dbReference>
<evidence type="ECO:0000256" key="6">
    <source>
        <dbReference type="ARBA" id="ARBA00022679"/>
    </source>
</evidence>
<dbReference type="SUPFAM" id="SSF56112">
    <property type="entry name" value="Protein kinase-like (PK-like)"/>
    <property type="match status" value="1"/>
</dbReference>
<dbReference type="AlphaFoldDB" id="A0A218WUX4"/>
<evidence type="ECO:0000256" key="12">
    <source>
        <dbReference type="ARBA" id="ARBA00022840"/>
    </source>
</evidence>
<evidence type="ECO:0000256" key="8">
    <source>
        <dbReference type="ARBA" id="ARBA00022729"/>
    </source>
</evidence>
<keyword evidence="4" id="KW-0597">Phosphoprotein</keyword>
<evidence type="ECO:0000256" key="11">
    <source>
        <dbReference type="ARBA" id="ARBA00022777"/>
    </source>
</evidence>
<dbReference type="InterPro" id="IPR001611">
    <property type="entry name" value="Leu-rich_rpt"/>
</dbReference>
<evidence type="ECO:0000256" key="2">
    <source>
        <dbReference type="ARBA" id="ARBA00012513"/>
    </source>
</evidence>
<evidence type="ECO:0000313" key="22">
    <source>
        <dbReference type="EMBL" id="OWM76463.1"/>
    </source>
</evidence>
<dbReference type="InterPro" id="IPR001245">
    <property type="entry name" value="Ser-Thr/Tyr_kinase_cat_dom"/>
</dbReference>
<evidence type="ECO:0000313" key="23">
    <source>
        <dbReference type="Proteomes" id="UP000197138"/>
    </source>
</evidence>
<keyword evidence="10 18" id="KW-0547">Nucleotide-binding</keyword>
<feature type="binding site" evidence="18">
    <location>
        <position position="618"/>
    </location>
    <ligand>
        <name>ATP</name>
        <dbReference type="ChEBI" id="CHEBI:30616"/>
    </ligand>
</feature>
<dbReference type="Gene3D" id="1.10.510.10">
    <property type="entry name" value="Transferase(Phosphotransferase) domain 1"/>
    <property type="match status" value="1"/>
</dbReference>
<dbReference type="InterPro" id="IPR000719">
    <property type="entry name" value="Prot_kinase_dom"/>
</dbReference>
<dbReference type="PRINTS" id="PR00019">
    <property type="entry name" value="LEURICHRPT"/>
</dbReference>
<gene>
    <name evidence="22" type="ORF">CDL15_Pgr005427</name>
</gene>
<feature type="region of interest" description="Disordered" evidence="19">
    <location>
        <begin position="51"/>
        <end position="70"/>
    </location>
</feature>
<dbReference type="SUPFAM" id="SSF52058">
    <property type="entry name" value="L domain-like"/>
    <property type="match status" value="1"/>
</dbReference>
<dbReference type="InterPro" id="IPR024788">
    <property type="entry name" value="Malectin-like_Carb-bd_dom"/>
</dbReference>
<evidence type="ECO:0000256" key="13">
    <source>
        <dbReference type="ARBA" id="ARBA00022989"/>
    </source>
</evidence>
<dbReference type="Pfam" id="PF07714">
    <property type="entry name" value="PK_Tyr_Ser-Thr"/>
    <property type="match status" value="1"/>
</dbReference>
<evidence type="ECO:0000256" key="10">
    <source>
        <dbReference type="ARBA" id="ARBA00022741"/>
    </source>
</evidence>
<keyword evidence="12 18" id="KW-0067">ATP-binding</keyword>
<dbReference type="InterPro" id="IPR017441">
    <property type="entry name" value="Protein_kinase_ATP_BS"/>
</dbReference>
<dbReference type="EMBL" id="MTKT01003181">
    <property type="protein sequence ID" value="OWM76463.1"/>
    <property type="molecule type" value="Genomic_DNA"/>
</dbReference>
<evidence type="ECO:0000256" key="1">
    <source>
        <dbReference type="ARBA" id="ARBA00004167"/>
    </source>
</evidence>
<evidence type="ECO:0000259" key="21">
    <source>
        <dbReference type="PROSITE" id="PS50011"/>
    </source>
</evidence>
<dbReference type="PROSITE" id="PS00107">
    <property type="entry name" value="PROTEIN_KINASE_ATP"/>
    <property type="match status" value="1"/>
</dbReference>
<evidence type="ECO:0000256" key="17">
    <source>
        <dbReference type="ARBA" id="ARBA00048679"/>
    </source>
</evidence>
<keyword evidence="9" id="KW-0677">Repeat</keyword>
<dbReference type="FunFam" id="1.10.510.10:FF:000146">
    <property type="entry name" value="LRR receptor-like serine/threonine-protein kinase IOS1"/>
    <property type="match status" value="1"/>
</dbReference>
<keyword evidence="14 20" id="KW-0472">Membrane</keyword>
<keyword evidence="7 20" id="KW-0812">Transmembrane</keyword>
<keyword evidence="11" id="KW-0418">Kinase</keyword>
<feature type="domain" description="Protein kinase" evidence="21">
    <location>
        <begin position="590"/>
        <end position="866"/>
    </location>
</feature>
<dbReference type="CDD" id="cd14066">
    <property type="entry name" value="STKc_IRAK"/>
    <property type="match status" value="1"/>
</dbReference>
<keyword evidence="6" id="KW-0808">Transferase</keyword>
<dbReference type="Proteomes" id="UP000197138">
    <property type="component" value="Unassembled WGS sequence"/>
</dbReference>
<dbReference type="FunFam" id="3.80.10.10:FF:000129">
    <property type="entry name" value="Leucine-rich repeat receptor-like kinase"/>
    <property type="match status" value="1"/>
</dbReference>
<feature type="region of interest" description="Disordered" evidence="19">
    <location>
        <begin position="1"/>
        <end position="30"/>
    </location>
</feature>
<comment type="catalytic activity">
    <reaction evidence="17">
        <text>L-seryl-[protein] + ATP = O-phospho-L-seryl-[protein] + ADP + H(+)</text>
        <dbReference type="Rhea" id="RHEA:17989"/>
        <dbReference type="Rhea" id="RHEA-COMP:9863"/>
        <dbReference type="Rhea" id="RHEA-COMP:11604"/>
        <dbReference type="ChEBI" id="CHEBI:15378"/>
        <dbReference type="ChEBI" id="CHEBI:29999"/>
        <dbReference type="ChEBI" id="CHEBI:30616"/>
        <dbReference type="ChEBI" id="CHEBI:83421"/>
        <dbReference type="ChEBI" id="CHEBI:456216"/>
        <dbReference type="EC" id="2.7.11.1"/>
    </reaction>
</comment>
<evidence type="ECO:0000256" key="16">
    <source>
        <dbReference type="ARBA" id="ARBA00047899"/>
    </source>
</evidence>
<comment type="catalytic activity">
    <reaction evidence="16">
        <text>L-threonyl-[protein] + ATP = O-phospho-L-threonyl-[protein] + ADP + H(+)</text>
        <dbReference type="Rhea" id="RHEA:46608"/>
        <dbReference type="Rhea" id="RHEA-COMP:11060"/>
        <dbReference type="Rhea" id="RHEA-COMP:11605"/>
        <dbReference type="ChEBI" id="CHEBI:15378"/>
        <dbReference type="ChEBI" id="CHEBI:30013"/>
        <dbReference type="ChEBI" id="CHEBI:30616"/>
        <dbReference type="ChEBI" id="CHEBI:61977"/>
        <dbReference type="ChEBI" id="CHEBI:456216"/>
        <dbReference type="EC" id="2.7.11.1"/>
    </reaction>
</comment>
<evidence type="ECO:0000256" key="19">
    <source>
        <dbReference type="SAM" id="MobiDB-lite"/>
    </source>
</evidence>
<dbReference type="PROSITE" id="PS00108">
    <property type="entry name" value="PROTEIN_KINASE_ST"/>
    <property type="match status" value="1"/>
</dbReference>
<reference evidence="23" key="1">
    <citation type="journal article" date="2017" name="Plant J.">
        <title>The pomegranate (Punica granatum L.) genome and the genomics of punicalagin biosynthesis.</title>
        <authorList>
            <person name="Qin G."/>
            <person name="Xu C."/>
            <person name="Ming R."/>
            <person name="Tang H."/>
            <person name="Guyot R."/>
            <person name="Kramer E.M."/>
            <person name="Hu Y."/>
            <person name="Yi X."/>
            <person name="Qi Y."/>
            <person name="Xu X."/>
            <person name="Gao Z."/>
            <person name="Pan H."/>
            <person name="Jian J."/>
            <person name="Tian Y."/>
            <person name="Yue Z."/>
            <person name="Xu Y."/>
        </authorList>
    </citation>
    <scope>NUCLEOTIDE SEQUENCE [LARGE SCALE GENOMIC DNA]</scope>
    <source>
        <strain evidence="23">cv. Dabenzi</strain>
    </source>
</reference>
<evidence type="ECO:0000256" key="20">
    <source>
        <dbReference type="SAM" id="Phobius"/>
    </source>
</evidence>
<dbReference type="SMART" id="SM00220">
    <property type="entry name" value="S_TKc"/>
    <property type="match status" value="1"/>
</dbReference>
<protein>
    <recommendedName>
        <fullName evidence="2">non-specific serine/threonine protein kinase</fullName>
        <ecNumber evidence="2">2.7.11.1</ecNumber>
    </recommendedName>
</protein>
<feature type="transmembrane region" description="Helical" evidence="20">
    <location>
        <begin position="536"/>
        <end position="559"/>
    </location>
</feature>
<dbReference type="Pfam" id="PF12819">
    <property type="entry name" value="Malectin_like"/>
    <property type="match status" value="1"/>
</dbReference>
<name>A0A218WUX4_PUNGR</name>
<proteinExistence type="predicted"/>
<keyword evidence="5" id="KW-0433">Leucine-rich repeat</keyword>
<keyword evidence="8" id="KW-0732">Signal</keyword>
<dbReference type="PROSITE" id="PS50011">
    <property type="entry name" value="PROTEIN_KINASE_DOM"/>
    <property type="match status" value="1"/>
</dbReference>
<evidence type="ECO:0000256" key="18">
    <source>
        <dbReference type="PROSITE-ProRule" id="PRU10141"/>
    </source>
</evidence>
<dbReference type="InterPro" id="IPR032675">
    <property type="entry name" value="LRR_dom_sf"/>
</dbReference>
<keyword evidence="15" id="KW-0675">Receptor</keyword>
<dbReference type="EC" id="2.7.11.1" evidence="2"/>
<dbReference type="FunFam" id="3.30.200.20:FF:000394">
    <property type="entry name" value="Leucine-rich repeat receptor-like protein kinase"/>
    <property type="match status" value="1"/>
</dbReference>
<dbReference type="PANTHER" id="PTHR45631:SF206">
    <property type="entry name" value="PROTEIN KINASE DOMAIN-CONTAINING PROTEIN"/>
    <property type="match status" value="1"/>
</dbReference>
<feature type="compositionally biased region" description="Basic residues" evidence="19">
    <location>
        <begin position="13"/>
        <end position="25"/>
    </location>
</feature>
<comment type="caution">
    <text evidence="22">The sequence shown here is derived from an EMBL/GenBank/DDBJ whole genome shotgun (WGS) entry which is preliminary data.</text>
</comment>
<evidence type="ECO:0000256" key="15">
    <source>
        <dbReference type="ARBA" id="ARBA00023170"/>
    </source>
</evidence>
<evidence type="ECO:0000256" key="5">
    <source>
        <dbReference type="ARBA" id="ARBA00022614"/>
    </source>
</evidence>
<keyword evidence="13 20" id="KW-1133">Transmembrane helix</keyword>
<dbReference type="Gene3D" id="3.30.200.20">
    <property type="entry name" value="Phosphorylase Kinase, domain 1"/>
    <property type="match status" value="1"/>
</dbReference>
<comment type="subcellular location">
    <subcellularLocation>
        <location evidence="1">Membrane</location>
        <topology evidence="1">Single-pass membrane protein</topology>
    </subcellularLocation>
</comment>
<evidence type="ECO:0000256" key="9">
    <source>
        <dbReference type="ARBA" id="ARBA00022737"/>
    </source>
</evidence>
<evidence type="ECO:0000256" key="14">
    <source>
        <dbReference type="ARBA" id="ARBA00023136"/>
    </source>
</evidence>
<dbReference type="GO" id="GO:0016020">
    <property type="term" value="C:membrane"/>
    <property type="evidence" value="ECO:0007669"/>
    <property type="project" value="UniProtKB-SubCell"/>
</dbReference>
<accession>A0A218WUX4</accession>
<dbReference type="Pfam" id="PF13855">
    <property type="entry name" value="LRR_8"/>
    <property type="match status" value="1"/>
</dbReference>
<keyword evidence="3" id="KW-0723">Serine/threonine-protein kinase</keyword>
<evidence type="ECO:0000256" key="7">
    <source>
        <dbReference type="ARBA" id="ARBA00022692"/>
    </source>
</evidence>
<sequence length="904" mass="99437">MPPNGGASELSHHHPKRACRSHKRSSATLVQPATSPWTVVAVRQSTTFQISLPLSPRERGRSGKNHNGGGPVVSHHSFGFISIDCGALNAYPNNDLQIYYETDDGYIDSGVSKQVSSDGMGDGVRASAKTLREFPDGFRNCYTIPPTTTDEGHGKYLIRASFLYDNYDNQNRTPKFNLFIGVNYWTTVDFPDPGSYVHKEIIHVVPPTADAIQVCLVNTGNGTPFISSLELRQLADTMYLSDDQFPTLALYIRTDMGYTADESMFRHPSDSYDRFWDVDDMDNDGTLSSAWNGTSPPTLDRTNDAYKVPIEVLGTFVTVESSYNLSLSWKAHVPGASKWISYLHFAEMENLSSPREFTIYSNDAFIKTISLDYLVPMTVPTNQFTSDIGFKFKFVANSLSSASSVPPIINAVELYYLLDISTRPTDLNDGNSTAKNFGRNLSSYGLKGKIADSLTNLTALTSLDLSSNQLTGPIPELLAKLPNLNILNLSGNNLTGPIPESLQKKKYDGKLELSVAGNPNLRLEDSGKLKKKRSSFVVPVIAAGSGLVVILSIALAIIWRFKITKGKGQEGTIKLRNRPFTFNEVLKITDNFKTVIGKGGFGKVYLGTLANGTNVAVKMLSQTSKQGRKEFQAEAELLMIVHHRNLVSLVGYCDDAKNMALIYELMVNGNLRQHLSDQSCNAQVLTWNERLRITIDAAQGLDYLHNGCKPPIIHRDLKTLNILLNESRQAKIADFGLSKAFAAENDSSISTRPAGTPGYLDPEYQSSGSLNRKSDVYSFGVILLELITGHPAMIRSASGSIHILHWATPIIERGDIHSIVDPRLDGKFSVNSAWKMVEIAMSCVQTTAVKRPDISCVLAELKDCWAIETASERSQMMGSSKSRSMGSFQMTSMAVDCDSLPFAR</sequence>
<dbReference type="PANTHER" id="PTHR45631">
    <property type="entry name" value="OS07G0107800 PROTEIN-RELATED"/>
    <property type="match status" value="1"/>
</dbReference>